<dbReference type="EMBL" id="AP019376">
    <property type="protein sequence ID" value="BBH86292.1"/>
    <property type="molecule type" value="Genomic_DNA"/>
</dbReference>
<gene>
    <name evidence="1" type="ORF">KTC_10430</name>
</gene>
<accession>A0A455SH21</accession>
<organism evidence="1">
    <name type="scientific">Thermosporothrix sp. COM3</name>
    <dbReference type="NCBI Taxonomy" id="2490863"/>
    <lineage>
        <taxon>Bacteria</taxon>
        <taxon>Bacillati</taxon>
        <taxon>Chloroflexota</taxon>
        <taxon>Ktedonobacteria</taxon>
        <taxon>Ktedonobacterales</taxon>
        <taxon>Thermosporotrichaceae</taxon>
        <taxon>Thermosporothrix</taxon>
    </lineage>
</organism>
<dbReference type="PROSITE" id="PS51257">
    <property type="entry name" value="PROKAR_LIPOPROTEIN"/>
    <property type="match status" value="1"/>
</dbReference>
<protein>
    <submittedName>
        <fullName evidence="1">Uncharacterized protein</fullName>
    </submittedName>
</protein>
<evidence type="ECO:0000313" key="1">
    <source>
        <dbReference type="EMBL" id="BBH86292.1"/>
    </source>
</evidence>
<sequence length="67" mass="7805">MLSIRLTLFQLAAIVYSCEHNLAKLKSPVKTWEQERREQLIDRFLELVWDTVESATDTQEMPGQPLS</sequence>
<reference evidence="1" key="1">
    <citation type="submission" date="2018-12" db="EMBL/GenBank/DDBJ databases">
        <title>Novel natural products biosynthetic potential of the class Ktedonobacteria.</title>
        <authorList>
            <person name="Zheng Y."/>
            <person name="Saitou A."/>
            <person name="Wang C.M."/>
            <person name="Toyoda A."/>
            <person name="Minakuchi Y."/>
            <person name="Sekiguchi Y."/>
            <person name="Ueda K."/>
            <person name="Takano H."/>
            <person name="Sakai Y."/>
            <person name="Yokota A."/>
            <person name="Yabe S."/>
        </authorList>
    </citation>
    <scope>NUCLEOTIDE SEQUENCE</scope>
    <source>
        <strain evidence="1">COM3</strain>
    </source>
</reference>
<proteinExistence type="predicted"/>
<name>A0A455SH21_9CHLR</name>
<dbReference type="AlphaFoldDB" id="A0A455SH21"/>